<evidence type="ECO:0000256" key="2">
    <source>
        <dbReference type="ARBA" id="ARBA00022801"/>
    </source>
</evidence>
<keyword evidence="8" id="KW-0472">Membrane</keyword>
<reference evidence="11" key="1">
    <citation type="journal article" date="2010" name="Genome Biol.">
        <title>Genome sequence of the necrotrophic plant pathogen Pythium ultimum reveals original pathogenicity mechanisms and effector repertoire.</title>
        <authorList>
            <person name="Levesque C.A."/>
            <person name="Brouwer H."/>
            <person name="Cano L."/>
            <person name="Hamilton J.P."/>
            <person name="Holt C."/>
            <person name="Huitema E."/>
            <person name="Raffaele S."/>
            <person name="Robideau G.P."/>
            <person name="Thines M."/>
            <person name="Win J."/>
            <person name="Zerillo M.M."/>
            <person name="Beakes G.W."/>
            <person name="Boore J.L."/>
            <person name="Busam D."/>
            <person name="Dumas B."/>
            <person name="Ferriera S."/>
            <person name="Fuerstenberg S.I."/>
            <person name="Gachon C.M."/>
            <person name="Gaulin E."/>
            <person name="Govers F."/>
            <person name="Grenville-Briggs L."/>
            <person name="Horner N."/>
            <person name="Hostetler J."/>
            <person name="Jiang R.H."/>
            <person name="Johnson J."/>
            <person name="Krajaejun T."/>
            <person name="Lin H."/>
            <person name="Meijer H.J."/>
            <person name="Moore B."/>
            <person name="Morris P."/>
            <person name="Phuntmart V."/>
            <person name="Puiu D."/>
            <person name="Shetty J."/>
            <person name="Stajich J.E."/>
            <person name="Tripathy S."/>
            <person name="Wawra S."/>
            <person name="van West P."/>
            <person name="Whitty B.R."/>
            <person name="Coutinho P.M."/>
            <person name="Henrissat B."/>
            <person name="Martin F."/>
            <person name="Thomas P.D."/>
            <person name="Tyler B.M."/>
            <person name="De Vries R.P."/>
            <person name="Kamoun S."/>
            <person name="Yandell M."/>
            <person name="Tisserat N."/>
            <person name="Buell C.R."/>
        </authorList>
    </citation>
    <scope>NUCLEOTIDE SEQUENCE</scope>
    <source>
        <strain evidence="11">DAOM:BR144</strain>
    </source>
</reference>
<evidence type="ECO:0000259" key="9">
    <source>
        <dbReference type="Pfam" id="PF00150"/>
    </source>
</evidence>
<dbReference type="Pfam" id="PF00150">
    <property type="entry name" value="Cellulase"/>
    <property type="match status" value="1"/>
</dbReference>
<evidence type="ECO:0000256" key="4">
    <source>
        <dbReference type="ARBA" id="ARBA00023277"/>
    </source>
</evidence>
<name>K3WF81_GLOUD</name>
<dbReference type="SUPFAM" id="SSF51445">
    <property type="entry name" value="(Trans)glycosidases"/>
    <property type="match status" value="1"/>
</dbReference>
<comment type="similarity">
    <text evidence="1 7">Belongs to the glycosyl hydrolase 5 (cellulase A) family.</text>
</comment>
<organism evidence="10 11">
    <name type="scientific">Globisporangium ultimum (strain ATCC 200006 / CBS 805.95 / DAOM BR144)</name>
    <name type="common">Pythium ultimum</name>
    <dbReference type="NCBI Taxonomy" id="431595"/>
    <lineage>
        <taxon>Eukaryota</taxon>
        <taxon>Sar</taxon>
        <taxon>Stramenopiles</taxon>
        <taxon>Oomycota</taxon>
        <taxon>Peronosporomycetes</taxon>
        <taxon>Pythiales</taxon>
        <taxon>Pythiaceae</taxon>
        <taxon>Globisporangium</taxon>
    </lineage>
</organism>
<keyword evidence="5 7" id="KW-0326">Glycosidase</keyword>
<keyword evidence="8" id="KW-0812">Transmembrane</keyword>
<dbReference type="InterPro" id="IPR001547">
    <property type="entry name" value="Glyco_hydro_5"/>
</dbReference>
<evidence type="ECO:0000256" key="1">
    <source>
        <dbReference type="ARBA" id="ARBA00005641"/>
    </source>
</evidence>
<dbReference type="VEuPathDB" id="FungiDB:PYU1_G003612"/>
<sequence>MSARGSQSGGRSSEVERIIAAAEVDTTFAGKKARYRGRRSTWPGALALFLVAAGSVFGLVYYGIKLKNDVNDQVASDAAVRNIYSSGTAISDGRPTVEVTDITITNPAKYTDNKCQQPNFVSKNGKILAVMADNTEVQIDIKGVNWLGMENSKGVPEGLWDNTREGSTMYRVSQFLSNNNFNVVRLPLAVDSVMRNIDIDISLINTNSNRAFDSVTNYLKLLSLVVQGLGQSKIGVVLDFHVLSAFRAEESTGLWYGTAIQIADIKTAIDNLATLLCNSQHFNVMGIDLKDGLGLSATWGDGSDTDWAAAATDLGNYMLTACPSWLAFVQGIQGSSHKDLYDDKEIKSRFPAGSDLSNVKAAPIKLATSNKVVYSPKYFSSSYLPYQYFFDSSVSKGDMLEDYVESSDTKLRANVITNMGYMFGDTYETGAAVVLSTFGGLMGKSADLTPKLTSTRIVNVLIEQMLATEKSLAGGFWWTLNPDTYWSYPAPDNSNGTSQGLVDDTWRAANMDVLNYLAKMDNMTHVSFIPCITS</sequence>
<evidence type="ECO:0000313" key="11">
    <source>
        <dbReference type="Proteomes" id="UP000019132"/>
    </source>
</evidence>
<dbReference type="PANTHER" id="PTHR35923">
    <property type="entry name" value="MAJOR EXTRACELLULAR ENDOGLUCANASE"/>
    <property type="match status" value="1"/>
</dbReference>
<dbReference type="OMA" id="KCEQPNY"/>
<reference evidence="11" key="2">
    <citation type="submission" date="2010-04" db="EMBL/GenBank/DDBJ databases">
        <authorList>
            <person name="Buell R."/>
            <person name="Hamilton J."/>
            <person name="Hostetler J."/>
        </authorList>
    </citation>
    <scope>NUCLEOTIDE SEQUENCE [LARGE SCALE GENOMIC DNA]</scope>
    <source>
        <strain evidence="11">DAOM:BR144</strain>
    </source>
</reference>
<dbReference type="EMBL" id="GL376638">
    <property type="status" value="NOT_ANNOTATED_CDS"/>
    <property type="molecule type" value="Genomic_DNA"/>
</dbReference>
<feature type="transmembrane region" description="Helical" evidence="8">
    <location>
        <begin position="41"/>
        <end position="64"/>
    </location>
</feature>
<dbReference type="AlphaFoldDB" id="K3WF81"/>
<keyword evidence="4" id="KW-0119">Carbohydrate metabolism</keyword>
<evidence type="ECO:0000256" key="5">
    <source>
        <dbReference type="ARBA" id="ARBA00023295"/>
    </source>
</evidence>
<dbReference type="Gene3D" id="3.20.20.80">
    <property type="entry name" value="Glycosidases"/>
    <property type="match status" value="1"/>
</dbReference>
<protein>
    <recommendedName>
        <fullName evidence="9">Glycoside hydrolase family 5 domain-containing protein</fullName>
    </recommendedName>
</protein>
<dbReference type="HOGENOM" id="CLU_022692_0_0_1"/>
<evidence type="ECO:0000256" key="3">
    <source>
        <dbReference type="ARBA" id="ARBA00023001"/>
    </source>
</evidence>
<dbReference type="InParanoid" id="K3WF81"/>
<accession>K3WF81</accession>
<evidence type="ECO:0000256" key="8">
    <source>
        <dbReference type="SAM" id="Phobius"/>
    </source>
</evidence>
<evidence type="ECO:0000256" key="6">
    <source>
        <dbReference type="ARBA" id="ARBA00023326"/>
    </source>
</evidence>
<dbReference type="InterPro" id="IPR017853">
    <property type="entry name" value="GH"/>
</dbReference>
<keyword evidence="11" id="KW-1185">Reference proteome</keyword>
<dbReference type="PANTHER" id="PTHR35923:SF2">
    <property type="entry name" value="ENDOGLUCANASE"/>
    <property type="match status" value="1"/>
</dbReference>
<reference evidence="10" key="3">
    <citation type="submission" date="2015-02" db="UniProtKB">
        <authorList>
            <consortium name="EnsemblProtists"/>
        </authorList>
    </citation>
    <scope>IDENTIFICATION</scope>
    <source>
        <strain evidence="10">DAOM BR144</strain>
    </source>
</reference>
<feature type="domain" description="Glycoside hydrolase family 5" evidence="9">
    <location>
        <begin position="141"/>
        <end position="450"/>
    </location>
</feature>
<dbReference type="Proteomes" id="UP000019132">
    <property type="component" value="Unassembled WGS sequence"/>
</dbReference>
<dbReference type="EnsemblProtists" id="PYU1_T003622">
    <property type="protein sequence ID" value="PYU1_T003622"/>
    <property type="gene ID" value="PYU1_G003612"/>
</dbReference>
<dbReference type="GO" id="GO:0030245">
    <property type="term" value="P:cellulose catabolic process"/>
    <property type="evidence" value="ECO:0007669"/>
    <property type="project" value="UniProtKB-KW"/>
</dbReference>
<proteinExistence type="inferred from homology"/>
<keyword evidence="6" id="KW-0624">Polysaccharide degradation</keyword>
<keyword evidence="2 7" id="KW-0378">Hydrolase</keyword>
<keyword evidence="3" id="KW-0136">Cellulose degradation</keyword>
<dbReference type="STRING" id="431595.K3WF81"/>
<evidence type="ECO:0000256" key="7">
    <source>
        <dbReference type="RuleBase" id="RU361153"/>
    </source>
</evidence>
<keyword evidence="8" id="KW-1133">Transmembrane helix</keyword>
<evidence type="ECO:0000313" key="10">
    <source>
        <dbReference type="EnsemblProtists" id="PYU1_T003622"/>
    </source>
</evidence>
<dbReference type="GO" id="GO:0004553">
    <property type="term" value="F:hydrolase activity, hydrolyzing O-glycosyl compounds"/>
    <property type="evidence" value="ECO:0007669"/>
    <property type="project" value="InterPro"/>
</dbReference>
<dbReference type="eggNOG" id="ENOG502RH8T">
    <property type="taxonomic scope" value="Eukaryota"/>
</dbReference>